<accession>A0A9D2A8S7</accession>
<reference evidence="11" key="1">
    <citation type="journal article" date="2021" name="PeerJ">
        <title>Extensive microbial diversity within the chicken gut microbiome revealed by metagenomics and culture.</title>
        <authorList>
            <person name="Gilroy R."/>
            <person name="Ravi A."/>
            <person name="Getino M."/>
            <person name="Pursley I."/>
            <person name="Horton D.L."/>
            <person name="Alikhan N.F."/>
            <person name="Baker D."/>
            <person name="Gharbi K."/>
            <person name="Hall N."/>
            <person name="Watson M."/>
            <person name="Adriaenssens E.M."/>
            <person name="Foster-Nyarko E."/>
            <person name="Jarju S."/>
            <person name="Secka A."/>
            <person name="Antonio M."/>
            <person name="Oren A."/>
            <person name="Chaudhuri R.R."/>
            <person name="La Ragione R."/>
            <person name="Hildebrand F."/>
            <person name="Pallen M.J."/>
        </authorList>
    </citation>
    <scope>NUCLEOTIDE SEQUENCE</scope>
    <source>
        <strain evidence="11">ChiHejej3B27-3195</strain>
    </source>
</reference>
<evidence type="ECO:0000256" key="8">
    <source>
        <dbReference type="ARBA" id="ARBA00047973"/>
    </source>
</evidence>
<evidence type="ECO:0000256" key="7">
    <source>
        <dbReference type="ARBA" id="ARBA00025046"/>
    </source>
</evidence>
<comment type="cofactor">
    <cofactor evidence="2 10">
        <name>a divalent metal cation</name>
        <dbReference type="ChEBI" id="CHEBI:60240"/>
    </cofactor>
</comment>
<evidence type="ECO:0000256" key="4">
    <source>
        <dbReference type="ARBA" id="ARBA00011233"/>
    </source>
</evidence>
<feature type="binding site" evidence="9">
    <location>
        <position position="108"/>
    </location>
    <ligand>
        <name>substrate</name>
    </ligand>
</feature>
<dbReference type="GO" id="GO:0008948">
    <property type="term" value="F:oxaloacetate decarboxylase activity"/>
    <property type="evidence" value="ECO:0007669"/>
    <property type="project" value="UniProtKB-EC"/>
</dbReference>
<dbReference type="InterPro" id="IPR005493">
    <property type="entry name" value="RraA/RraA-like"/>
</dbReference>
<comment type="catalytic activity">
    <reaction evidence="8 10">
        <text>oxaloacetate + H(+) = pyruvate + CO2</text>
        <dbReference type="Rhea" id="RHEA:15641"/>
        <dbReference type="ChEBI" id="CHEBI:15361"/>
        <dbReference type="ChEBI" id="CHEBI:15378"/>
        <dbReference type="ChEBI" id="CHEBI:16452"/>
        <dbReference type="ChEBI" id="CHEBI:16526"/>
        <dbReference type="EC" id="4.1.1.112"/>
    </reaction>
</comment>
<dbReference type="EC" id="4.1.3.17" evidence="10"/>
<dbReference type="CDD" id="cd16841">
    <property type="entry name" value="RraA_family"/>
    <property type="match status" value="1"/>
</dbReference>
<proteinExistence type="inferred from homology"/>
<evidence type="ECO:0000256" key="9">
    <source>
        <dbReference type="PIRSR" id="PIRSR605493-1"/>
    </source>
</evidence>
<evidence type="ECO:0000256" key="6">
    <source>
        <dbReference type="ARBA" id="ARBA00023239"/>
    </source>
</evidence>
<comment type="catalytic activity">
    <reaction evidence="1 10">
        <text>4-hydroxy-4-methyl-2-oxoglutarate = 2 pyruvate</text>
        <dbReference type="Rhea" id="RHEA:22748"/>
        <dbReference type="ChEBI" id="CHEBI:15361"/>
        <dbReference type="ChEBI" id="CHEBI:58276"/>
        <dbReference type="EC" id="4.1.3.17"/>
    </reaction>
</comment>
<sequence length="167" mass="17520">MEPQELLELFRSGAGTADLVDEIPADPQSCNTQFRQFGAATRFSGTIRTLRCHEDNALLKQTLQTPSEGEVLVVDGGGSLRCALIGDVIAQIGVTSGWAGVLVHGVVRDVVALREMPIGIKALGSNPRKSSKTGAGETGAHVTFGDVTFRPGDFLVSDEDGVLALGD</sequence>
<comment type="subunit">
    <text evidence="4 10">Homotrimer.</text>
</comment>
<keyword evidence="9" id="KW-0460">Magnesium</keyword>
<dbReference type="GO" id="GO:0008428">
    <property type="term" value="F:ribonuclease inhibitor activity"/>
    <property type="evidence" value="ECO:0007669"/>
    <property type="project" value="InterPro"/>
</dbReference>
<organism evidence="11 12">
    <name type="scientific">Candidatus Nesterenkonia stercoripullorum</name>
    <dbReference type="NCBI Taxonomy" id="2838701"/>
    <lineage>
        <taxon>Bacteria</taxon>
        <taxon>Bacillati</taxon>
        <taxon>Actinomycetota</taxon>
        <taxon>Actinomycetes</taxon>
        <taxon>Micrococcales</taxon>
        <taxon>Micrococcaceae</taxon>
        <taxon>Nesterenkonia</taxon>
    </lineage>
</organism>
<dbReference type="AlphaFoldDB" id="A0A9D2A8S7"/>
<feature type="binding site" evidence="9">
    <location>
        <begin position="86"/>
        <end position="89"/>
    </location>
    <ligand>
        <name>substrate</name>
    </ligand>
</feature>
<dbReference type="SUPFAM" id="SSF89562">
    <property type="entry name" value="RraA-like"/>
    <property type="match status" value="1"/>
</dbReference>
<evidence type="ECO:0000313" key="11">
    <source>
        <dbReference type="EMBL" id="HIX00295.1"/>
    </source>
</evidence>
<dbReference type="GO" id="GO:0046872">
    <property type="term" value="F:metal ion binding"/>
    <property type="evidence" value="ECO:0007669"/>
    <property type="project" value="UniProtKB-KW"/>
</dbReference>
<comment type="cofactor">
    <cofactor evidence="9">
        <name>Mg(2+)</name>
        <dbReference type="ChEBI" id="CHEBI:18420"/>
    </cofactor>
</comment>
<evidence type="ECO:0000256" key="5">
    <source>
        <dbReference type="ARBA" id="ARBA00022723"/>
    </source>
</evidence>
<evidence type="ECO:0000256" key="2">
    <source>
        <dbReference type="ARBA" id="ARBA00001968"/>
    </source>
</evidence>
<feature type="binding site" evidence="9">
    <location>
        <position position="109"/>
    </location>
    <ligand>
        <name>Mg(2+)</name>
        <dbReference type="ChEBI" id="CHEBI:18420"/>
    </ligand>
</feature>
<protein>
    <recommendedName>
        <fullName evidence="10">4-hydroxy-4-methyl-2-oxoglutarate aldolase</fullName>
        <shortName evidence="10">HMG aldolase</shortName>
        <ecNumber evidence="10">4.1.1.112</ecNumber>
        <ecNumber evidence="10">4.1.3.17</ecNumber>
    </recommendedName>
    <alternativeName>
        <fullName evidence="10">Oxaloacetate decarboxylase</fullName>
    </alternativeName>
</protein>
<dbReference type="Proteomes" id="UP000824151">
    <property type="component" value="Unassembled WGS sequence"/>
</dbReference>
<dbReference type="NCBIfam" id="NF006875">
    <property type="entry name" value="PRK09372.1"/>
    <property type="match status" value="1"/>
</dbReference>
<dbReference type="GO" id="GO:0051252">
    <property type="term" value="P:regulation of RNA metabolic process"/>
    <property type="evidence" value="ECO:0007669"/>
    <property type="project" value="InterPro"/>
</dbReference>
<comment type="similarity">
    <text evidence="3 10">Belongs to the class II aldolase/RraA-like family.</text>
</comment>
<dbReference type="Pfam" id="PF03737">
    <property type="entry name" value="RraA-like"/>
    <property type="match status" value="1"/>
</dbReference>
<dbReference type="PANTHER" id="PTHR33254:SF4">
    <property type="entry name" value="4-HYDROXY-4-METHYL-2-OXOGLUTARATE ALDOLASE 3-RELATED"/>
    <property type="match status" value="1"/>
</dbReference>
<evidence type="ECO:0000313" key="12">
    <source>
        <dbReference type="Proteomes" id="UP000824151"/>
    </source>
</evidence>
<reference evidence="11" key="2">
    <citation type="submission" date="2021-04" db="EMBL/GenBank/DDBJ databases">
        <authorList>
            <person name="Gilroy R."/>
        </authorList>
    </citation>
    <scope>NUCLEOTIDE SEQUENCE</scope>
    <source>
        <strain evidence="11">ChiHejej3B27-3195</strain>
    </source>
</reference>
<dbReference type="EC" id="4.1.1.112" evidence="10"/>
<dbReference type="InterPro" id="IPR010203">
    <property type="entry name" value="RraA"/>
</dbReference>
<keyword evidence="5 9" id="KW-0479">Metal-binding</keyword>
<name>A0A9D2A8S7_9MICC</name>
<evidence type="ECO:0000256" key="10">
    <source>
        <dbReference type="RuleBase" id="RU004338"/>
    </source>
</evidence>
<dbReference type="GO" id="GO:0047443">
    <property type="term" value="F:4-hydroxy-4-methyl-2-oxoglutarate aldolase activity"/>
    <property type="evidence" value="ECO:0007669"/>
    <property type="project" value="UniProtKB-EC"/>
</dbReference>
<dbReference type="EMBL" id="DXGD01000338">
    <property type="protein sequence ID" value="HIX00295.1"/>
    <property type="molecule type" value="Genomic_DNA"/>
</dbReference>
<dbReference type="Gene3D" id="3.50.30.40">
    <property type="entry name" value="Ribonuclease E inhibitor RraA/RraA-like"/>
    <property type="match status" value="1"/>
</dbReference>
<dbReference type="InterPro" id="IPR036704">
    <property type="entry name" value="RraA/RraA-like_sf"/>
</dbReference>
<evidence type="ECO:0000256" key="1">
    <source>
        <dbReference type="ARBA" id="ARBA00001342"/>
    </source>
</evidence>
<comment type="function">
    <text evidence="7 10">Catalyzes the aldol cleavage of 4-hydroxy-4-methyl-2-oxoglutarate (HMG) into 2 molecules of pyruvate. Also contains a secondary oxaloacetate (OAA) decarboxylase activity due to the common pyruvate enolate transition state formed following C-C bond cleavage in the retro-aldol and decarboxylation reactions.</text>
</comment>
<gene>
    <name evidence="11" type="primary">rraA</name>
    <name evidence="11" type="ORF">H9871_09145</name>
</gene>
<evidence type="ECO:0000256" key="3">
    <source>
        <dbReference type="ARBA" id="ARBA00008621"/>
    </source>
</evidence>
<dbReference type="NCBIfam" id="TIGR01935">
    <property type="entry name" value="NOT-MenG"/>
    <property type="match status" value="1"/>
</dbReference>
<comment type="caution">
    <text evidence="11">The sequence shown here is derived from an EMBL/GenBank/DDBJ whole genome shotgun (WGS) entry which is preliminary data.</text>
</comment>
<keyword evidence="6 10" id="KW-0456">Lyase</keyword>
<dbReference type="PANTHER" id="PTHR33254">
    <property type="entry name" value="4-HYDROXY-4-METHYL-2-OXOGLUTARATE ALDOLASE 3-RELATED"/>
    <property type="match status" value="1"/>
</dbReference>